<protein>
    <submittedName>
        <fullName evidence="1">Uncharacterized protein</fullName>
    </submittedName>
</protein>
<evidence type="ECO:0000313" key="2">
    <source>
        <dbReference type="Proteomes" id="UP000229615"/>
    </source>
</evidence>
<evidence type="ECO:0000313" key="1">
    <source>
        <dbReference type="EMBL" id="PIR88817.1"/>
    </source>
</evidence>
<dbReference type="AlphaFoldDB" id="A0A2H0UR06"/>
<accession>A0A2H0UR06</accession>
<reference evidence="2" key="1">
    <citation type="submission" date="2017-09" db="EMBL/GenBank/DDBJ databases">
        <title>Depth-based differentiation of microbial function through sediment-hosted aquifers and enrichment of novel symbionts in the deep terrestrial subsurface.</title>
        <authorList>
            <person name="Probst A.J."/>
            <person name="Ladd B."/>
            <person name="Jarett J.K."/>
            <person name="Geller-Mcgrath D.E."/>
            <person name="Sieber C.M.K."/>
            <person name="Emerson J.B."/>
            <person name="Anantharaman K."/>
            <person name="Thomas B.C."/>
            <person name="Malmstrom R."/>
            <person name="Stieglmeier M."/>
            <person name="Klingl A."/>
            <person name="Woyke T."/>
            <person name="Ryan C.M."/>
            <person name="Banfield J.F."/>
        </authorList>
    </citation>
    <scope>NUCLEOTIDE SEQUENCE [LARGE SCALE GENOMIC DNA]</scope>
</reference>
<comment type="caution">
    <text evidence="1">The sequence shown here is derived from an EMBL/GenBank/DDBJ whole genome shotgun (WGS) entry which is preliminary data.</text>
</comment>
<proteinExistence type="predicted"/>
<name>A0A2H0UR06_9BACT</name>
<dbReference type="Proteomes" id="UP000229615">
    <property type="component" value="Unassembled WGS sequence"/>
</dbReference>
<dbReference type="EMBL" id="PFBB01000002">
    <property type="protein sequence ID" value="PIR88817.1"/>
    <property type="molecule type" value="Genomic_DNA"/>
</dbReference>
<organism evidence="1 2">
    <name type="scientific">Candidatus Harrisonbacteria bacterium CG10_big_fil_rev_8_21_14_0_10_44_23</name>
    <dbReference type="NCBI Taxonomy" id="1974585"/>
    <lineage>
        <taxon>Bacteria</taxon>
        <taxon>Candidatus Harrisoniibacteriota</taxon>
    </lineage>
</organism>
<sequence length="76" mass="8820">MANERFHPVDEEHGWIAAEGFICKDRTCGGQAMMNPKKPQQWGCRKCQLICWSPSVFFISREELEHRLHPHGRAAQ</sequence>
<gene>
    <name evidence="1" type="ORF">COU09_00075</name>
</gene>